<feature type="region of interest" description="Disordered" evidence="1">
    <location>
        <begin position="38"/>
        <end position="89"/>
    </location>
</feature>
<sequence>MKPGPSEAEPSSTPRLTGASLALGEGCVRPARVSVAGVGEAGVSGPPEEDSFSAPPALGDFAPSPLPGVSSTAPLVPRGGMDSSAPLSLHPHCRRLRDLPTLYSQFSLRSISLKLLVK</sequence>
<protein>
    <submittedName>
        <fullName evidence="2">Protein argonaute-3</fullName>
    </submittedName>
</protein>
<gene>
    <name evidence="2" type="ORF">DR999_PMT03009</name>
</gene>
<name>A0A4D9ESW6_9SAUR</name>
<keyword evidence="3" id="KW-1185">Reference proteome</keyword>
<evidence type="ECO:0000256" key="1">
    <source>
        <dbReference type="SAM" id="MobiDB-lite"/>
    </source>
</evidence>
<dbReference type="Proteomes" id="UP000297703">
    <property type="component" value="Unassembled WGS sequence"/>
</dbReference>
<dbReference type="AlphaFoldDB" id="A0A4D9ESW6"/>
<proteinExistence type="predicted"/>
<reference evidence="2 3" key="2">
    <citation type="submission" date="2019-04" db="EMBL/GenBank/DDBJ databases">
        <title>The genome sequence of big-headed turtle.</title>
        <authorList>
            <person name="Gong S."/>
        </authorList>
    </citation>
    <scope>NUCLEOTIDE SEQUENCE [LARGE SCALE GENOMIC DNA]</scope>
    <source>
        <strain evidence="2">DO16091913</strain>
        <tissue evidence="2">Muscle</tissue>
    </source>
</reference>
<feature type="region of interest" description="Disordered" evidence="1">
    <location>
        <begin position="1"/>
        <end position="21"/>
    </location>
</feature>
<comment type="caution">
    <text evidence="2">The sequence shown here is derived from an EMBL/GenBank/DDBJ whole genome shotgun (WGS) entry which is preliminary data.</text>
</comment>
<dbReference type="EMBL" id="QXTE01000015">
    <property type="protein sequence ID" value="TFK13526.1"/>
    <property type="molecule type" value="Genomic_DNA"/>
</dbReference>
<reference evidence="2 3" key="1">
    <citation type="submission" date="2019-04" db="EMBL/GenBank/DDBJ databases">
        <title>Draft genome of the big-headed turtle Platysternon megacephalum.</title>
        <authorList>
            <person name="Gong S."/>
        </authorList>
    </citation>
    <scope>NUCLEOTIDE SEQUENCE [LARGE SCALE GENOMIC DNA]</scope>
    <source>
        <strain evidence="2">DO16091913</strain>
        <tissue evidence="2">Muscle</tissue>
    </source>
</reference>
<evidence type="ECO:0000313" key="2">
    <source>
        <dbReference type="EMBL" id="TFK13526.1"/>
    </source>
</evidence>
<accession>A0A4D9ESW6</accession>
<evidence type="ECO:0000313" key="3">
    <source>
        <dbReference type="Proteomes" id="UP000297703"/>
    </source>
</evidence>
<organism evidence="2 3">
    <name type="scientific">Platysternon megacephalum</name>
    <name type="common">big-headed turtle</name>
    <dbReference type="NCBI Taxonomy" id="55544"/>
    <lineage>
        <taxon>Eukaryota</taxon>
        <taxon>Metazoa</taxon>
        <taxon>Chordata</taxon>
        <taxon>Craniata</taxon>
        <taxon>Vertebrata</taxon>
        <taxon>Euteleostomi</taxon>
        <taxon>Archelosauria</taxon>
        <taxon>Testudinata</taxon>
        <taxon>Testudines</taxon>
        <taxon>Cryptodira</taxon>
        <taxon>Durocryptodira</taxon>
        <taxon>Testudinoidea</taxon>
        <taxon>Platysternidae</taxon>
        <taxon>Platysternon</taxon>
    </lineage>
</organism>